<reference evidence="1 2" key="1">
    <citation type="submission" date="2017-09" db="EMBL/GenBank/DDBJ databases">
        <title>Whole genomes of Flavobacteriaceae.</title>
        <authorList>
            <person name="Stine C."/>
            <person name="Li C."/>
            <person name="Tadesse D."/>
        </authorList>
    </citation>
    <scope>NUCLEOTIDE SEQUENCE [LARGE SCALE GENOMIC DNA]</scope>
    <source>
        <strain evidence="1 2">ATCC 35036</strain>
    </source>
</reference>
<dbReference type="AlphaFoldDB" id="A0A2H3KAZ7"/>
<protein>
    <submittedName>
        <fullName evidence="1">Uncharacterized protein</fullName>
    </submittedName>
</protein>
<proteinExistence type="predicted"/>
<evidence type="ECO:0000313" key="1">
    <source>
        <dbReference type="EMBL" id="PDS24079.1"/>
    </source>
</evidence>
<accession>A0A2H3KAZ7</accession>
<comment type="caution">
    <text evidence="1">The sequence shown here is derived from an EMBL/GenBank/DDBJ whole genome shotgun (WGS) entry which is preliminary data.</text>
</comment>
<name>A0A2H3KAZ7_9FLAO</name>
<sequence length="80" mass="9182">MQVKDVHVSLICLLFQTSKVFETFEVCICETACFAILLFGVSNCEANGFNSIRIKQNQFPYQLHYFLYKNIDAHATTILV</sequence>
<dbReference type="Proteomes" id="UP000220828">
    <property type="component" value="Unassembled WGS sequence"/>
</dbReference>
<organism evidence="1 2">
    <name type="scientific">Flavobacterium branchiophilum</name>
    <dbReference type="NCBI Taxonomy" id="55197"/>
    <lineage>
        <taxon>Bacteria</taxon>
        <taxon>Pseudomonadati</taxon>
        <taxon>Bacteroidota</taxon>
        <taxon>Flavobacteriia</taxon>
        <taxon>Flavobacteriales</taxon>
        <taxon>Flavobacteriaceae</taxon>
        <taxon>Flavobacterium</taxon>
    </lineage>
</organism>
<gene>
    <name evidence="1" type="ORF">B0A77_09305</name>
</gene>
<evidence type="ECO:0000313" key="2">
    <source>
        <dbReference type="Proteomes" id="UP000220828"/>
    </source>
</evidence>
<dbReference type="EMBL" id="PCMW01000048">
    <property type="protein sequence ID" value="PDS24079.1"/>
    <property type="molecule type" value="Genomic_DNA"/>
</dbReference>